<keyword evidence="5" id="KW-0808">Transferase</keyword>
<dbReference type="Gene3D" id="3.30.450.40">
    <property type="match status" value="3"/>
</dbReference>
<dbReference type="SMART" id="SM00065">
    <property type="entry name" value="GAF"/>
    <property type="match status" value="3"/>
</dbReference>
<feature type="domain" description="Phytochrome chromophore attachment site" evidence="7">
    <location>
        <begin position="24"/>
        <end position="192"/>
    </location>
</feature>
<evidence type="ECO:0000313" key="9">
    <source>
        <dbReference type="EMBL" id="EDX75607.1"/>
    </source>
</evidence>
<dbReference type="PROSITE" id="PS50109">
    <property type="entry name" value="HIS_KIN"/>
    <property type="match status" value="1"/>
</dbReference>
<feature type="domain" description="Phytochrome chromophore attachment site" evidence="7">
    <location>
        <begin position="466"/>
        <end position="622"/>
    </location>
</feature>
<feature type="domain" description="Histidine kinase" evidence="8">
    <location>
        <begin position="672"/>
        <end position="943"/>
    </location>
</feature>
<dbReference type="InterPro" id="IPR005467">
    <property type="entry name" value="His_kinase_dom"/>
</dbReference>
<dbReference type="InterPro" id="IPR013515">
    <property type="entry name" value="Phytochrome_cen-reg"/>
</dbReference>
<dbReference type="SMART" id="SM00387">
    <property type="entry name" value="HATPase_c"/>
    <property type="match status" value="1"/>
</dbReference>
<dbReference type="InterPro" id="IPR004358">
    <property type="entry name" value="Sig_transdc_His_kin-like_C"/>
</dbReference>
<dbReference type="SUPFAM" id="SSF55781">
    <property type="entry name" value="GAF domain-like"/>
    <property type="match status" value="3"/>
</dbReference>
<dbReference type="InterPro" id="IPR036890">
    <property type="entry name" value="HATPase_C_sf"/>
</dbReference>
<evidence type="ECO:0000256" key="3">
    <source>
        <dbReference type="ARBA" id="ARBA00012438"/>
    </source>
</evidence>
<dbReference type="PRINTS" id="PR00344">
    <property type="entry name" value="BCTRLSENSOR"/>
</dbReference>
<evidence type="ECO:0000259" key="8">
    <source>
        <dbReference type="PROSITE" id="PS50109"/>
    </source>
</evidence>
<dbReference type="Proteomes" id="UP000003835">
    <property type="component" value="Unassembled WGS sequence"/>
</dbReference>
<dbReference type="InterPro" id="IPR029016">
    <property type="entry name" value="GAF-like_dom_sf"/>
</dbReference>
<dbReference type="Gene3D" id="1.10.287.130">
    <property type="match status" value="1"/>
</dbReference>
<sequence length="949" mass="107089">MLQPELDQEDLLRRITNRIRQSLELQEILNATVAEVRSLLGTDRVMVYRFHASGGGQVIAESVNTNRLSSLNGLNFPADDIPEQARQLYLTERLRSIVDVSEGLIGLSPLEPSETDDRSTPQPIHYRPVDACHVKYLRAMGVQSSMVLPIVHYDIQAQRSQKRLWGLLVSHHVTPRTISQRELQIVQSVVDQVSIAIAQSNLLSQTRQQHQIEATINRVSTLLHSLPTIQLQAALQETVSALSSGGGRLYIAPDQVNLRAECLIYGTQPTFEDSPRKIEEHPVFVQWVTGDRTVDTANGSSEFTSTPVGCQPLIVNDLHQVAELASLAPAFDGTPIRGWLVIPLYYRSSFLGYLSIFRSQVVQEILWAGEFNPNEEQRSPRESFEQWREVKWNQAQLWTNYDIELAIALGHHFAMAIEQYKLYAQVQALNSNLECQVAERTAKLQQSLEQGRALQRVTNQIRGTLDLKTTLQTIVREVRQLLNTDRVIIYRFTDDSHGQVIVESMTGEWLSLLDIDDPQQYFSKAQIQVYKRGNLGVIKDVTQARLTPDQQEFLKRCQVQAALIVPIGVENPQTNEIPIMLDSLPCPRWEQPLWGFLIAQECKARRDWLPSEIKLLKKLADQAAVAIQQAELFTHTQAQAQQLASAFHHLKQTQAQLIQTEKMSSLGQLIAGVAHEINNPVNFIYGNLVYTSQYAQDLLNIIHSYQKYHPQPEPEIIELLDVIDLEFLEGDLPKLLESMKMGSERIRKLVLSLRNFSRLDQAEKKLVDIHEGIESTLLILQYRLKGKSNHPGIQVIKNYGELPLVECYPSQLNQVFMNVLSNAIDALEDCNPDHQRITISTTVQSKTSENQYSPNNTTPIEENQGSFPTHIIIQIADSGSGISPELQSQIFDPFFTTKPIGKGTGLGLSISYQIIVEKHGGIFKCSSQPGEGTGFWIEIPIRQSQSEDK</sequence>
<proteinExistence type="inferred from homology"/>
<dbReference type="EC" id="2.7.13.3" evidence="3"/>
<dbReference type="Pfam" id="PF02518">
    <property type="entry name" value="HATPase_c"/>
    <property type="match status" value="1"/>
</dbReference>
<evidence type="ECO:0000256" key="4">
    <source>
        <dbReference type="ARBA" id="ARBA00022553"/>
    </source>
</evidence>
<dbReference type="GO" id="GO:0000155">
    <property type="term" value="F:phosphorelay sensor kinase activity"/>
    <property type="evidence" value="ECO:0007669"/>
    <property type="project" value="InterPro"/>
</dbReference>
<dbReference type="PROSITE" id="PS50046">
    <property type="entry name" value="PHYTOCHROME_2"/>
    <property type="match status" value="2"/>
</dbReference>
<keyword evidence="6" id="KW-0902">Two-component regulatory system</keyword>
<dbReference type="Pfam" id="PF00360">
    <property type="entry name" value="PHY"/>
    <property type="match status" value="1"/>
</dbReference>
<dbReference type="PANTHER" id="PTHR43065">
    <property type="entry name" value="SENSOR HISTIDINE KINASE"/>
    <property type="match status" value="1"/>
</dbReference>
<dbReference type="InterPro" id="IPR003018">
    <property type="entry name" value="GAF"/>
</dbReference>
<dbReference type="Pfam" id="PF01590">
    <property type="entry name" value="GAF"/>
    <property type="match status" value="2"/>
</dbReference>
<dbReference type="SUPFAM" id="SSF47384">
    <property type="entry name" value="Homodimeric domain of signal transducing histidine kinase"/>
    <property type="match status" value="1"/>
</dbReference>
<organism evidence="9 10">
    <name type="scientific">Coleofasciculus chthonoplastes PCC 7420</name>
    <dbReference type="NCBI Taxonomy" id="118168"/>
    <lineage>
        <taxon>Bacteria</taxon>
        <taxon>Bacillati</taxon>
        <taxon>Cyanobacteriota</taxon>
        <taxon>Cyanophyceae</taxon>
        <taxon>Coleofasciculales</taxon>
        <taxon>Coleofasciculaceae</taxon>
        <taxon>Coleofasciculus</taxon>
    </lineage>
</organism>
<evidence type="ECO:0000256" key="2">
    <source>
        <dbReference type="ARBA" id="ARBA00006402"/>
    </source>
</evidence>
<dbReference type="InterPro" id="IPR003661">
    <property type="entry name" value="HisK_dim/P_dom"/>
</dbReference>
<dbReference type="InterPro" id="IPR003594">
    <property type="entry name" value="HATPase_dom"/>
</dbReference>
<dbReference type="STRING" id="118168.MC7420_6262"/>
<dbReference type="HOGENOM" id="CLU_000445_50_0_3"/>
<evidence type="ECO:0000313" key="10">
    <source>
        <dbReference type="Proteomes" id="UP000003835"/>
    </source>
</evidence>
<dbReference type="InterPro" id="IPR036097">
    <property type="entry name" value="HisK_dim/P_sf"/>
</dbReference>
<comment type="catalytic activity">
    <reaction evidence="1">
        <text>ATP + protein L-histidine = ADP + protein N-phospho-L-histidine.</text>
        <dbReference type="EC" id="2.7.13.3"/>
    </reaction>
</comment>
<dbReference type="GO" id="GO:0009584">
    <property type="term" value="P:detection of visible light"/>
    <property type="evidence" value="ECO:0007669"/>
    <property type="project" value="InterPro"/>
</dbReference>
<evidence type="ECO:0000256" key="6">
    <source>
        <dbReference type="ARBA" id="ARBA00023012"/>
    </source>
</evidence>
<evidence type="ECO:0000256" key="1">
    <source>
        <dbReference type="ARBA" id="ARBA00000085"/>
    </source>
</evidence>
<dbReference type="EMBL" id="DS989848">
    <property type="protein sequence ID" value="EDX75607.1"/>
    <property type="molecule type" value="Genomic_DNA"/>
</dbReference>
<dbReference type="Gene3D" id="3.30.565.10">
    <property type="entry name" value="Histidine kinase-like ATPase, C-terminal domain"/>
    <property type="match status" value="1"/>
</dbReference>
<dbReference type="SUPFAM" id="SSF55874">
    <property type="entry name" value="ATPase domain of HSP90 chaperone/DNA topoisomerase II/histidine kinase"/>
    <property type="match status" value="1"/>
</dbReference>
<dbReference type="eggNOG" id="COG4251">
    <property type="taxonomic scope" value="Bacteria"/>
</dbReference>
<dbReference type="InterPro" id="IPR016132">
    <property type="entry name" value="Phyto_chromo_attachment"/>
</dbReference>
<dbReference type="eggNOG" id="COG4191">
    <property type="taxonomic scope" value="Bacteria"/>
</dbReference>
<gene>
    <name evidence="9" type="ORF">MC7420_6262</name>
</gene>
<accession>B4VQA8</accession>
<dbReference type="RefSeq" id="WP_006100748.1">
    <property type="nucleotide sequence ID" value="NZ_DS989848.1"/>
</dbReference>
<comment type="similarity">
    <text evidence="2">In the N-terminal section; belongs to the phytochrome family.</text>
</comment>
<dbReference type="GO" id="GO:0006355">
    <property type="term" value="P:regulation of DNA-templated transcription"/>
    <property type="evidence" value="ECO:0007669"/>
    <property type="project" value="InterPro"/>
</dbReference>
<dbReference type="PANTHER" id="PTHR43065:SF50">
    <property type="entry name" value="HISTIDINE KINASE"/>
    <property type="match status" value="1"/>
</dbReference>
<protein>
    <recommendedName>
        <fullName evidence="3">histidine kinase</fullName>
        <ecNumber evidence="3">2.7.13.3</ecNumber>
    </recommendedName>
</protein>
<evidence type="ECO:0000259" key="7">
    <source>
        <dbReference type="PROSITE" id="PS50046"/>
    </source>
</evidence>
<reference evidence="9 10" key="1">
    <citation type="submission" date="2008-07" db="EMBL/GenBank/DDBJ databases">
        <authorList>
            <person name="Tandeau de Marsac N."/>
            <person name="Ferriera S."/>
            <person name="Johnson J."/>
            <person name="Kravitz S."/>
            <person name="Beeson K."/>
            <person name="Sutton G."/>
            <person name="Rogers Y.-H."/>
            <person name="Friedman R."/>
            <person name="Frazier M."/>
            <person name="Venter J.C."/>
        </authorList>
    </citation>
    <scope>NUCLEOTIDE SEQUENCE [LARGE SCALE GENOMIC DNA]</scope>
    <source>
        <strain evidence="9 10">PCC 7420</strain>
    </source>
</reference>
<dbReference type="AlphaFoldDB" id="B4VQA8"/>
<keyword evidence="5" id="KW-0418">Kinase</keyword>
<name>B4VQA8_9CYAN</name>
<dbReference type="CDD" id="cd00082">
    <property type="entry name" value="HisKA"/>
    <property type="match status" value="1"/>
</dbReference>
<evidence type="ECO:0000256" key="5">
    <source>
        <dbReference type="ARBA" id="ARBA00022777"/>
    </source>
</evidence>
<keyword evidence="10" id="KW-1185">Reference proteome</keyword>
<keyword evidence="4" id="KW-0597">Phosphoprotein</keyword>